<dbReference type="OrthoDB" id="2684236at2759"/>
<organism evidence="1 2">
    <name type="scientific">Spizellomyces punctatus (strain DAOM BR117)</name>
    <dbReference type="NCBI Taxonomy" id="645134"/>
    <lineage>
        <taxon>Eukaryota</taxon>
        <taxon>Fungi</taxon>
        <taxon>Fungi incertae sedis</taxon>
        <taxon>Chytridiomycota</taxon>
        <taxon>Chytridiomycota incertae sedis</taxon>
        <taxon>Chytridiomycetes</taxon>
        <taxon>Spizellomycetales</taxon>
        <taxon>Spizellomycetaceae</taxon>
        <taxon>Spizellomyces</taxon>
    </lineage>
</organism>
<dbReference type="EMBL" id="KQ257456">
    <property type="protein sequence ID" value="KND00060.1"/>
    <property type="molecule type" value="Genomic_DNA"/>
</dbReference>
<dbReference type="Pfam" id="PF07173">
    <property type="entry name" value="GRDP-like"/>
    <property type="match status" value="2"/>
</dbReference>
<gene>
    <name evidence="1" type="ORF">SPPG_04403</name>
</gene>
<evidence type="ECO:0000313" key="2">
    <source>
        <dbReference type="Proteomes" id="UP000053201"/>
    </source>
</evidence>
<sequence>MPVNPSESTSQMINPIVIDKVVHIGALTWHLDLLRRFKALETADEATDLHYLYAAEQRYGIWLHLLKDKTSPAKTPLPPLDVLLMWHAHMLNPWRYHEDTYHIFGREDLPFALPLEEVALLSSEDYVPDRASLDFWDTNTGLPFELRHDKLPDLQYSCAWCSFQKAVSGPEYIQYRTKGAPLKCKQCGEESTVDNASAVRFLRDVREFHLSTEVDPLKTASIIRGCLLNTTTGVIDTKACFEDLKTLFRPTASTAKKVVKSLLELSNDKSCSWSIVAPRLVVLKKTLSNLPRTALRHRTIAMLNCAYQNNVTMFSTDLVAAVKRQRDFTGKMVDGTVIWDAAQMARATVRYHKFLLLMAHEHSFLVPTLDIDLAWHTHQLHPSHYQQYGLKHLRRIINHDDTVSNSHLKNSFAHTARLWKKHFNEIYSCDLPPQRGLLEKLFSAQPPTPYREKSTGFKFIDRFDPKAKDLPRIIICHSFLLPGVRLEALGTPGLQPLRVALVTSTVVTGTTVDLAAEGVAAEDVEVADVEEVEVMADVGEVQVMADVGEVQVMADVVEEDAGVGDVAVGDAGAEVANMR</sequence>
<dbReference type="STRING" id="645134.A0A0L0HGS8"/>
<dbReference type="RefSeq" id="XP_016608099.1">
    <property type="nucleotide sequence ID" value="XM_016752642.1"/>
</dbReference>
<proteinExistence type="predicted"/>
<dbReference type="OMA" id="HDIHASE"/>
<keyword evidence="2" id="KW-1185">Reference proteome</keyword>
<dbReference type="eggNOG" id="ENOG502QU5V">
    <property type="taxonomic scope" value="Eukaryota"/>
</dbReference>
<dbReference type="VEuPathDB" id="FungiDB:SPPG_04403"/>
<dbReference type="AlphaFoldDB" id="A0A0L0HGS8"/>
<dbReference type="InterPro" id="IPR009836">
    <property type="entry name" value="GRDP-like"/>
</dbReference>
<dbReference type="Proteomes" id="UP000053201">
    <property type="component" value="Unassembled WGS sequence"/>
</dbReference>
<dbReference type="InParanoid" id="A0A0L0HGS8"/>
<dbReference type="PANTHER" id="PTHR34365">
    <property type="entry name" value="ENOLASE (DUF1399)"/>
    <property type="match status" value="1"/>
</dbReference>
<reference evidence="1 2" key="1">
    <citation type="submission" date="2009-08" db="EMBL/GenBank/DDBJ databases">
        <title>The Genome Sequence of Spizellomyces punctatus strain DAOM BR117.</title>
        <authorList>
            <consortium name="The Broad Institute Genome Sequencing Platform"/>
            <person name="Russ C."/>
            <person name="Cuomo C."/>
            <person name="Shea T."/>
            <person name="Young S.K."/>
            <person name="Zeng Q."/>
            <person name="Koehrsen M."/>
            <person name="Haas B."/>
            <person name="Borodovsky M."/>
            <person name="Guigo R."/>
            <person name="Alvarado L."/>
            <person name="Berlin A."/>
            <person name="Bochicchio J."/>
            <person name="Borenstein D."/>
            <person name="Chapman S."/>
            <person name="Chen Z."/>
            <person name="Engels R."/>
            <person name="Freedman E."/>
            <person name="Gellesch M."/>
            <person name="Goldberg J."/>
            <person name="Griggs A."/>
            <person name="Gujja S."/>
            <person name="Heiman D."/>
            <person name="Hepburn T."/>
            <person name="Howarth C."/>
            <person name="Jen D."/>
            <person name="Larson L."/>
            <person name="Lewis B."/>
            <person name="Mehta T."/>
            <person name="Park D."/>
            <person name="Pearson M."/>
            <person name="Roberts A."/>
            <person name="Saif S."/>
            <person name="Shenoy N."/>
            <person name="Sisk P."/>
            <person name="Stolte C."/>
            <person name="Sykes S."/>
            <person name="Thomson T."/>
            <person name="Walk T."/>
            <person name="White J."/>
            <person name="Yandava C."/>
            <person name="Burger G."/>
            <person name="Gray M.W."/>
            <person name="Holland P.W.H."/>
            <person name="King N."/>
            <person name="Lang F.B.F."/>
            <person name="Roger A.J."/>
            <person name="Ruiz-Trillo I."/>
            <person name="Lander E."/>
            <person name="Nusbaum C."/>
        </authorList>
    </citation>
    <scope>NUCLEOTIDE SEQUENCE [LARGE SCALE GENOMIC DNA]</scope>
    <source>
        <strain evidence="1 2">DAOM BR117</strain>
    </source>
</reference>
<evidence type="ECO:0000313" key="1">
    <source>
        <dbReference type="EMBL" id="KND00060.1"/>
    </source>
</evidence>
<accession>A0A0L0HGS8</accession>
<protein>
    <submittedName>
        <fullName evidence="1">Uncharacterized protein</fullName>
    </submittedName>
</protein>
<dbReference type="PANTHER" id="PTHR34365:SF7">
    <property type="entry name" value="GLYCINE-RICH DOMAIN-CONTAINING PROTEIN 1"/>
    <property type="match status" value="1"/>
</dbReference>
<name>A0A0L0HGS8_SPIPD</name>
<dbReference type="GeneID" id="27687854"/>